<proteinExistence type="predicted"/>
<keyword evidence="1" id="KW-0238">DNA-binding</keyword>
<dbReference type="RefSeq" id="WP_104807639.1">
    <property type="nucleotide sequence ID" value="NZ_JBHKEM010000003.1"/>
</dbReference>
<evidence type="ECO:0000313" key="2">
    <source>
        <dbReference type="Proteomes" id="UP001238215"/>
    </source>
</evidence>
<gene>
    <name evidence="1" type="ORF">RAN64_15745</name>
</gene>
<name>A0AAJ1WDH3_9ENTE</name>
<accession>A0AAJ1WDH3</accession>
<dbReference type="InterPro" id="IPR009061">
    <property type="entry name" value="DNA-bd_dom_put_sf"/>
</dbReference>
<reference evidence="1 2" key="1">
    <citation type="submission" date="2023-08" db="EMBL/GenBank/DDBJ databases">
        <title>Whole genome sequencing of Enterococcus.</title>
        <authorList>
            <person name="Kaptchouang Tchatchouang C.D."/>
            <person name="Ateba C.N."/>
        </authorList>
    </citation>
    <scope>NUCLEOTIDE SEQUENCE [LARGE SCALE GENOMIC DNA]</scope>
    <source>
        <strain evidence="1 2">ENT3_CNKT_NWU</strain>
    </source>
</reference>
<sequence>MQSMEETLATWRKEEFNQALKMMEKAIEVLNTDKDIVKQGEAAKHFSISVNTLKDWVLQGAPEIRLDSGMPLYSKKAITEWLLSKQK</sequence>
<organism evidence="1 2">
    <name type="scientific">Enterococcus lactis</name>
    <dbReference type="NCBI Taxonomy" id="357441"/>
    <lineage>
        <taxon>Bacteria</taxon>
        <taxon>Bacillati</taxon>
        <taxon>Bacillota</taxon>
        <taxon>Bacilli</taxon>
        <taxon>Lactobacillales</taxon>
        <taxon>Enterococcaceae</taxon>
        <taxon>Enterococcus</taxon>
    </lineage>
</organism>
<dbReference type="EMBL" id="JAVBZS010000180">
    <property type="protein sequence ID" value="MDP8591401.1"/>
    <property type="molecule type" value="Genomic_DNA"/>
</dbReference>
<dbReference type="SUPFAM" id="SSF46955">
    <property type="entry name" value="Putative DNA-binding domain"/>
    <property type="match status" value="1"/>
</dbReference>
<dbReference type="InterPro" id="IPR036388">
    <property type="entry name" value="WH-like_DNA-bd_sf"/>
</dbReference>
<dbReference type="GO" id="GO:0003677">
    <property type="term" value="F:DNA binding"/>
    <property type="evidence" value="ECO:0007669"/>
    <property type="project" value="UniProtKB-KW"/>
</dbReference>
<dbReference type="Proteomes" id="UP001238215">
    <property type="component" value="Unassembled WGS sequence"/>
</dbReference>
<evidence type="ECO:0000313" key="1">
    <source>
        <dbReference type="EMBL" id="MDP8591401.1"/>
    </source>
</evidence>
<protein>
    <submittedName>
        <fullName evidence="1">DNA-binding protein</fullName>
    </submittedName>
</protein>
<keyword evidence="2" id="KW-1185">Reference proteome</keyword>
<dbReference type="AlphaFoldDB" id="A0AAJ1WDH3"/>
<comment type="caution">
    <text evidence="1">The sequence shown here is derived from an EMBL/GenBank/DDBJ whole genome shotgun (WGS) entry which is preliminary data.</text>
</comment>
<dbReference type="Gene3D" id="1.10.10.10">
    <property type="entry name" value="Winged helix-like DNA-binding domain superfamily/Winged helix DNA-binding domain"/>
    <property type="match status" value="1"/>
</dbReference>